<dbReference type="EMBL" id="PXYT01000104">
    <property type="protein sequence ID" value="PSR22746.1"/>
    <property type="molecule type" value="Genomic_DNA"/>
</dbReference>
<reference evidence="2 3" key="1">
    <citation type="journal article" date="2014" name="BMC Genomics">
        <title>Comparison of environmental and isolate Sulfobacillus genomes reveals diverse carbon, sulfur, nitrogen, and hydrogen metabolisms.</title>
        <authorList>
            <person name="Justice N.B."/>
            <person name="Norman A."/>
            <person name="Brown C.T."/>
            <person name="Singh A."/>
            <person name="Thomas B.C."/>
            <person name="Banfield J.F."/>
        </authorList>
    </citation>
    <scope>NUCLEOTIDE SEQUENCE [LARGE SCALE GENOMIC DNA]</scope>
    <source>
        <strain evidence="2">AMDSBA1</strain>
    </source>
</reference>
<evidence type="ECO:0000313" key="3">
    <source>
        <dbReference type="Proteomes" id="UP000242699"/>
    </source>
</evidence>
<protein>
    <recommendedName>
        <fullName evidence="1">Tn3 transposase DDE domain-containing protein</fullName>
    </recommendedName>
</protein>
<feature type="domain" description="Tn3 transposase DDE" evidence="1">
    <location>
        <begin position="2"/>
        <end position="101"/>
    </location>
</feature>
<dbReference type="Proteomes" id="UP000242699">
    <property type="component" value="Unassembled WGS sequence"/>
</dbReference>
<gene>
    <name evidence="2" type="ORF">C7B43_20515</name>
</gene>
<accession>A0A2T2WKK3</accession>
<evidence type="ECO:0000313" key="2">
    <source>
        <dbReference type="EMBL" id="PSR22746.1"/>
    </source>
</evidence>
<dbReference type="InterPro" id="IPR002513">
    <property type="entry name" value="Tn3_Tnp_DDE_dom"/>
</dbReference>
<evidence type="ECO:0000259" key="1">
    <source>
        <dbReference type="Pfam" id="PF01526"/>
    </source>
</evidence>
<name>A0A2T2WKK3_9FIRM</name>
<sequence>MTDPGYRRQLWTPLNRGESRHSLAGAVCYGKPDEIHQRDKEIQEDQLGALGFVVNAIVLGNLRYMSATLQNLRVQGQISELTDIKRLFLVGPDHINTVGRYSFTLPEEIAQGDLRPLNRGGADSF</sequence>
<dbReference type="GO" id="GO:0004803">
    <property type="term" value="F:transposase activity"/>
    <property type="evidence" value="ECO:0007669"/>
    <property type="project" value="InterPro"/>
</dbReference>
<dbReference type="Pfam" id="PF01526">
    <property type="entry name" value="DDE_Tnp_Tn3"/>
    <property type="match status" value="1"/>
</dbReference>
<dbReference type="GO" id="GO:0006313">
    <property type="term" value="P:DNA transposition"/>
    <property type="evidence" value="ECO:0007669"/>
    <property type="project" value="InterPro"/>
</dbReference>
<organism evidence="2 3">
    <name type="scientific">Sulfobacillus benefaciens</name>
    <dbReference type="NCBI Taxonomy" id="453960"/>
    <lineage>
        <taxon>Bacteria</taxon>
        <taxon>Bacillati</taxon>
        <taxon>Bacillota</taxon>
        <taxon>Clostridia</taxon>
        <taxon>Eubacteriales</taxon>
        <taxon>Clostridiales Family XVII. Incertae Sedis</taxon>
        <taxon>Sulfobacillus</taxon>
    </lineage>
</organism>
<comment type="caution">
    <text evidence="2">The sequence shown here is derived from an EMBL/GenBank/DDBJ whole genome shotgun (WGS) entry which is preliminary data.</text>
</comment>
<dbReference type="AlphaFoldDB" id="A0A2T2WKK3"/>
<proteinExistence type="predicted"/>